<keyword evidence="1" id="KW-0378">Hydrolase</keyword>
<dbReference type="Proteomes" id="UP000256869">
    <property type="component" value="Unassembled WGS sequence"/>
</dbReference>
<dbReference type="PANTHER" id="PTHR30404:SF0">
    <property type="entry name" value="N-ACETYLMURAMOYL-L-ALANINE AMIDASE AMIC"/>
    <property type="match status" value="1"/>
</dbReference>
<dbReference type="RefSeq" id="WP_115993270.1">
    <property type="nucleotide sequence ID" value="NZ_QRDY01000007.1"/>
</dbReference>
<dbReference type="GO" id="GO:0009253">
    <property type="term" value="P:peptidoglycan catabolic process"/>
    <property type="evidence" value="ECO:0007669"/>
    <property type="project" value="InterPro"/>
</dbReference>
<gene>
    <name evidence="3" type="ORF">DFP95_10753</name>
</gene>
<organism evidence="3 4">
    <name type="scientific">Cohnella lupini</name>
    <dbReference type="NCBI Taxonomy" id="1294267"/>
    <lineage>
        <taxon>Bacteria</taxon>
        <taxon>Bacillati</taxon>
        <taxon>Bacillota</taxon>
        <taxon>Bacilli</taxon>
        <taxon>Bacillales</taxon>
        <taxon>Paenibacillaceae</taxon>
        <taxon>Cohnella</taxon>
    </lineage>
</organism>
<proteinExistence type="predicted"/>
<dbReference type="GO" id="GO:0008745">
    <property type="term" value="F:N-acetylmuramoyl-L-alanine amidase activity"/>
    <property type="evidence" value="ECO:0007669"/>
    <property type="project" value="InterPro"/>
</dbReference>
<dbReference type="OrthoDB" id="9806267at2"/>
<dbReference type="Gene3D" id="3.40.630.40">
    <property type="entry name" value="Zn-dependent exopeptidases"/>
    <property type="match status" value="1"/>
</dbReference>
<dbReference type="InterPro" id="IPR050695">
    <property type="entry name" value="N-acetylmuramoyl_amidase_3"/>
</dbReference>
<evidence type="ECO:0000256" key="1">
    <source>
        <dbReference type="ARBA" id="ARBA00022801"/>
    </source>
</evidence>
<dbReference type="InterPro" id="IPR002508">
    <property type="entry name" value="MurNAc-LAA_cat"/>
</dbReference>
<protein>
    <submittedName>
        <fullName evidence="3">N-acetylmuramoyl-L-alanine amidase</fullName>
    </submittedName>
</protein>
<accession>A0A3D9IC39</accession>
<sequence length="243" mass="26785">MSNRGKRNRSSKSAVLLFFLLVLGGAFLFIQSGNRIDGAPSKEEASTETPVKQEAEDVKLSSDKVFKIVIDPGHGGNDPGAPGYSGIEEKADMLAIGLKVYDLLQQEPMFEARLTRNDDTFVELGDRAAIANDWGADALISIHGNSYTDESIFGTEVYYEKENSLQLAETIHSKMLEKTGLVDRGVRNEQLKVLSESEMPAVLMETGYLSNPDEEAFIQSEDGQARIAQAIVDGLKQYFQDRQ</sequence>
<dbReference type="SUPFAM" id="SSF53187">
    <property type="entry name" value="Zn-dependent exopeptidases"/>
    <property type="match status" value="1"/>
</dbReference>
<evidence type="ECO:0000313" key="3">
    <source>
        <dbReference type="EMBL" id="RED59215.1"/>
    </source>
</evidence>
<dbReference type="AlphaFoldDB" id="A0A3D9IC39"/>
<evidence type="ECO:0000259" key="2">
    <source>
        <dbReference type="SMART" id="SM00646"/>
    </source>
</evidence>
<feature type="domain" description="MurNAc-LAA" evidence="2">
    <location>
        <begin position="128"/>
        <end position="236"/>
    </location>
</feature>
<dbReference type="EMBL" id="QRDY01000007">
    <property type="protein sequence ID" value="RED59215.1"/>
    <property type="molecule type" value="Genomic_DNA"/>
</dbReference>
<evidence type="ECO:0000313" key="4">
    <source>
        <dbReference type="Proteomes" id="UP000256869"/>
    </source>
</evidence>
<dbReference type="SMART" id="SM00646">
    <property type="entry name" value="Ami_3"/>
    <property type="match status" value="1"/>
</dbReference>
<dbReference type="PANTHER" id="PTHR30404">
    <property type="entry name" value="N-ACETYLMURAMOYL-L-ALANINE AMIDASE"/>
    <property type="match status" value="1"/>
</dbReference>
<keyword evidence="4" id="KW-1185">Reference proteome</keyword>
<dbReference type="CDD" id="cd02696">
    <property type="entry name" value="MurNAc-LAA"/>
    <property type="match status" value="1"/>
</dbReference>
<dbReference type="GO" id="GO:0030288">
    <property type="term" value="C:outer membrane-bounded periplasmic space"/>
    <property type="evidence" value="ECO:0007669"/>
    <property type="project" value="TreeGrafter"/>
</dbReference>
<reference evidence="3 4" key="1">
    <citation type="submission" date="2018-07" db="EMBL/GenBank/DDBJ databases">
        <title>Genomic Encyclopedia of Type Strains, Phase III (KMG-III): the genomes of soil and plant-associated and newly described type strains.</title>
        <authorList>
            <person name="Whitman W."/>
        </authorList>
    </citation>
    <scope>NUCLEOTIDE SEQUENCE [LARGE SCALE GENOMIC DNA]</scope>
    <source>
        <strain evidence="3 4">CECT 8236</strain>
    </source>
</reference>
<name>A0A3D9IC39_9BACL</name>
<comment type="caution">
    <text evidence="3">The sequence shown here is derived from an EMBL/GenBank/DDBJ whole genome shotgun (WGS) entry which is preliminary data.</text>
</comment>
<dbReference type="Pfam" id="PF01520">
    <property type="entry name" value="Amidase_3"/>
    <property type="match status" value="1"/>
</dbReference>